<proteinExistence type="predicted"/>
<evidence type="ECO:0000313" key="1">
    <source>
        <dbReference type="EMBL" id="PWZ52430.1"/>
    </source>
</evidence>
<sequence length="17" mass="2046">MFTLVHVANPFVRTNWN</sequence>
<gene>
    <name evidence="1" type="ORF">Zm00014a_027337</name>
</gene>
<accession>A0A317Y1B4</accession>
<comment type="caution">
    <text evidence="1">The sequence shown here is derived from an EMBL/GenBank/DDBJ whole genome shotgun (WGS) entry which is preliminary data.</text>
</comment>
<organism evidence="1">
    <name type="scientific">Zea mays</name>
    <name type="common">Maize</name>
    <dbReference type="NCBI Taxonomy" id="4577"/>
    <lineage>
        <taxon>Eukaryota</taxon>
        <taxon>Viridiplantae</taxon>
        <taxon>Streptophyta</taxon>
        <taxon>Embryophyta</taxon>
        <taxon>Tracheophyta</taxon>
        <taxon>Spermatophyta</taxon>
        <taxon>Magnoliopsida</taxon>
        <taxon>Liliopsida</taxon>
        <taxon>Poales</taxon>
        <taxon>Poaceae</taxon>
        <taxon>PACMAD clade</taxon>
        <taxon>Panicoideae</taxon>
        <taxon>Andropogonodae</taxon>
        <taxon>Andropogoneae</taxon>
        <taxon>Tripsacinae</taxon>
        <taxon>Zea</taxon>
    </lineage>
</organism>
<protein>
    <submittedName>
        <fullName evidence="1">Uncharacterized protein</fullName>
    </submittedName>
</protein>
<reference evidence="1" key="1">
    <citation type="journal article" date="2018" name="Nat. Genet.">
        <title>Extensive intraspecific gene order and gene structural variations between Mo17 and other maize genomes.</title>
        <authorList>
            <person name="Sun S."/>
            <person name="Zhou Y."/>
            <person name="Chen J."/>
            <person name="Shi J."/>
            <person name="Zhao H."/>
            <person name="Zhao H."/>
            <person name="Song W."/>
            <person name="Zhang M."/>
            <person name="Cui Y."/>
            <person name="Dong X."/>
            <person name="Liu H."/>
            <person name="Ma X."/>
            <person name="Jiao Y."/>
            <person name="Wang B."/>
            <person name="Wei X."/>
            <person name="Stein J.C."/>
            <person name="Glaubitz J.C."/>
            <person name="Lu F."/>
            <person name="Yu G."/>
            <person name="Liang C."/>
            <person name="Fengler K."/>
            <person name="Li B."/>
            <person name="Rafalski A."/>
            <person name="Schnable P.S."/>
            <person name="Ware D.H."/>
            <person name="Buckler E.S."/>
            <person name="Lai J."/>
        </authorList>
    </citation>
    <scope>NUCLEOTIDE SEQUENCE [LARGE SCALE GENOMIC DNA]</scope>
    <source>
        <tissue evidence="1">Seedling</tissue>
    </source>
</reference>
<name>A0A317Y1B4_MAIZE</name>
<dbReference type="AlphaFoldDB" id="A0A317Y1B4"/>
<dbReference type="Proteomes" id="UP000251960">
    <property type="component" value="Chromosome 1"/>
</dbReference>
<dbReference type="EMBL" id="NCVQ01000001">
    <property type="protein sequence ID" value="PWZ52430.1"/>
    <property type="molecule type" value="Genomic_DNA"/>
</dbReference>